<comment type="caution">
    <text evidence="2">The sequence shown here is derived from an EMBL/GenBank/DDBJ whole genome shotgun (WGS) entry which is preliminary data.</text>
</comment>
<proteinExistence type="predicted"/>
<reference evidence="2" key="1">
    <citation type="journal article" date="2020" name="Stud. Mycol.">
        <title>101 Dothideomycetes genomes: a test case for predicting lifestyles and emergence of pathogens.</title>
        <authorList>
            <person name="Haridas S."/>
            <person name="Albert R."/>
            <person name="Binder M."/>
            <person name="Bloem J."/>
            <person name="Labutti K."/>
            <person name="Salamov A."/>
            <person name="Andreopoulos B."/>
            <person name="Baker S."/>
            <person name="Barry K."/>
            <person name="Bills G."/>
            <person name="Bluhm B."/>
            <person name="Cannon C."/>
            <person name="Castanera R."/>
            <person name="Culley D."/>
            <person name="Daum C."/>
            <person name="Ezra D."/>
            <person name="Gonzalez J."/>
            <person name="Henrissat B."/>
            <person name="Kuo A."/>
            <person name="Liang C."/>
            <person name="Lipzen A."/>
            <person name="Lutzoni F."/>
            <person name="Magnuson J."/>
            <person name="Mondo S."/>
            <person name="Nolan M."/>
            <person name="Ohm R."/>
            <person name="Pangilinan J."/>
            <person name="Park H.-J."/>
            <person name="Ramirez L."/>
            <person name="Alfaro M."/>
            <person name="Sun H."/>
            <person name="Tritt A."/>
            <person name="Yoshinaga Y."/>
            <person name="Zwiers L.-H."/>
            <person name="Turgeon B."/>
            <person name="Goodwin S."/>
            <person name="Spatafora J."/>
            <person name="Crous P."/>
            <person name="Grigoriev I."/>
        </authorList>
    </citation>
    <scope>NUCLEOTIDE SEQUENCE</scope>
    <source>
        <strain evidence="2">CBS 125425</strain>
    </source>
</reference>
<sequence>MALSTRQPFAEIGSPRLQALSSAKNRQNAIAPSFSSPLKPTQVTGKRRAPSVFDEHDSENVDPSVFNSPTKKSKNIDGFSKPSKFALTTSPSKPSPASFASTPAIPSVRQSLSSPNTSTSTPILHSRGSPKHKRIGLLSKRRASSSPFRRIDPPTFTHPSSSPALPFSIDAALKGTLPSYTPKSTTANNAACSLLDDPMPKGWFFAIHEDSPEQEASNILQHSASILDISSDDDAETKKANEASERGKENIPPEDFVLAQPRHTADSGVEVEVEHVKFPRLRKLAQDAMDEDRKPLADLPAKEFYGEGVGAGEWGTVEGRVERGSGLKREFEFSCVTMEKGGVGEVDAAVETADIEDTIPVFVDGEVGRESEGPREEQLPAPIVEAPVETCDVAAVVAAP</sequence>
<feature type="region of interest" description="Disordered" evidence="1">
    <location>
        <begin position="20"/>
        <end position="163"/>
    </location>
</feature>
<keyword evidence="3" id="KW-1185">Reference proteome</keyword>
<feature type="compositionally biased region" description="Polar residues" evidence="1">
    <location>
        <begin position="20"/>
        <end position="44"/>
    </location>
</feature>
<feature type="compositionally biased region" description="Low complexity" evidence="1">
    <location>
        <begin position="88"/>
        <end position="122"/>
    </location>
</feature>
<evidence type="ECO:0000256" key="1">
    <source>
        <dbReference type="SAM" id="MobiDB-lite"/>
    </source>
</evidence>
<feature type="compositionally biased region" description="Basic residues" evidence="1">
    <location>
        <begin position="128"/>
        <end position="143"/>
    </location>
</feature>
<evidence type="ECO:0000313" key="2">
    <source>
        <dbReference type="EMBL" id="KAF2727100.1"/>
    </source>
</evidence>
<dbReference type="OrthoDB" id="425602at2759"/>
<protein>
    <recommendedName>
        <fullName evidence="4">Thymidylate kinase protein</fullName>
    </recommendedName>
</protein>
<accession>A0A9P4QIV5</accession>
<organism evidence="2 3">
    <name type="scientific">Polyplosphaeria fusca</name>
    <dbReference type="NCBI Taxonomy" id="682080"/>
    <lineage>
        <taxon>Eukaryota</taxon>
        <taxon>Fungi</taxon>
        <taxon>Dikarya</taxon>
        <taxon>Ascomycota</taxon>
        <taxon>Pezizomycotina</taxon>
        <taxon>Dothideomycetes</taxon>
        <taxon>Pleosporomycetidae</taxon>
        <taxon>Pleosporales</taxon>
        <taxon>Tetraplosphaeriaceae</taxon>
        <taxon>Polyplosphaeria</taxon>
    </lineage>
</organism>
<name>A0A9P4QIV5_9PLEO</name>
<gene>
    <name evidence="2" type="ORF">EJ04DRAFT_557598</name>
</gene>
<evidence type="ECO:0000313" key="3">
    <source>
        <dbReference type="Proteomes" id="UP000799444"/>
    </source>
</evidence>
<evidence type="ECO:0008006" key="4">
    <source>
        <dbReference type="Google" id="ProtNLM"/>
    </source>
</evidence>
<dbReference type="EMBL" id="ML996355">
    <property type="protein sequence ID" value="KAF2727100.1"/>
    <property type="molecule type" value="Genomic_DNA"/>
</dbReference>
<dbReference type="Proteomes" id="UP000799444">
    <property type="component" value="Unassembled WGS sequence"/>
</dbReference>
<dbReference type="AlphaFoldDB" id="A0A9P4QIV5"/>